<keyword evidence="9" id="KW-1185">Reference proteome</keyword>
<evidence type="ECO:0000256" key="2">
    <source>
        <dbReference type="ARBA" id="ARBA00001933"/>
    </source>
</evidence>
<evidence type="ECO:0000256" key="5">
    <source>
        <dbReference type="ARBA" id="ARBA00022842"/>
    </source>
</evidence>
<comment type="caution">
    <text evidence="8">The sequence shown here is derived from an EMBL/GenBank/DDBJ whole genome shotgun (WGS) entry which is preliminary data.</text>
</comment>
<dbReference type="RefSeq" id="WP_330197728.1">
    <property type="nucleotide sequence ID" value="NZ_JAZDRP010000001.1"/>
</dbReference>
<comment type="cofactor">
    <cofactor evidence="2">
        <name>pyridoxal 5'-phosphate</name>
        <dbReference type="ChEBI" id="CHEBI:597326"/>
    </cofactor>
</comment>
<name>A0ABU7LMA4_9PROT</name>
<evidence type="ECO:0000256" key="1">
    <source>
        <dbReference type="ARBA" id="ARBA00001913"/>
    </source>
</evidence>
<dbReference type="Proteomes" id="UP001354971">
    <property type="component" value="Unassembled WGS sequence"/>
</dbReference>
<evidence type="ECO:0000313" key="8">
    <source>
        <dbReference type="EMBL" id="MEE2525065.1"/>
    </source>
</evidence>
<accession>A0ABU7LMA4</accession>
<dbReference type="SUPFAM" id="SSF53686">
    <property type="entry name" value="Tryptophan synthase beta subunit-like PLP-dependent enzymes"/>
    <property type="match status" value="1"/>
</dbReference>
<gene>
    <name evidence="8" type="ORF">V0U79_01715</name>
</gene>
<comment type="cofactor">
    <cofactor evidence="1">
        <name>Ca(2+)</name>
        <dbReference type="ChEBI" id="CHEBI:29108"/>
    </cofactor>
</comment>
<evidence type="ECO:0000259" key="7">
    <source>
        <dbReference type="Pfam" id="PF00291"/>
    </source>
</evidence>
<evidence type="ECO:0000256" key="6">
    <source>
        <dbReference type="ARBA" id="ARBA00022898"/>
    </source>
</evidence>
<proteinExistence type="predicted"/>
<dbReference type="PROSITE" id="PS00165">
    <property type="entry name" value="DEHYDRATASE_SER_THR"/>
    <property type="match status" value="1"/>
</dbReference>
<keyword evidence="6" id="KW-0663">Pyridoxal phosphate</keyword>
<comment type="cofactor">
    <cofactor evidence="3">
        <name>Mn(2+)</name>
        <dbReference type="ChEBI" id="CHEBI:29035"/>
    </cofactor>
</comment>
<dbReference type="InterPro" id="IPR001926">
    <property type="entry name" value="TrpB-like_PALP"/>
</dbReference>
<organism evidence="8 9">
    <name type="scientific">Hyphobacterium lacteum</name>
    <dbReference type="NCBI Taxonomy" id="3116575"/>
    <lineage>
        <taxon>Bacteria</taxon>
        <taxon>Pseudomonadati</taxon>
        <taxon>Pseudomonadota</taxon>
        <taxon>Alphaproteobacteria</taxon>
        <taxon>Maricaulales</taxon>
        <taxon>Maricaulaceae</taxon>
        <taxon>Hyphobacterium</taxon>
    </lineage>
</organism>
<protein>
    <submittedName>
        <fullName evidence="8">Threonine/serine dehydratase</fullName>
    </submittedName>
</protein>
<reference evidence="8 9" key="1">
    <citation type="submission" date="2024-01" db="EMBL/GenBank/DDBJ databases">
        <title>Hyphobacterium bacterium isolated from marine sediment.</title>
        <authorList>
            <person name="Zhao S."/>
        </authorList>
    </citation>
    <scope>NUCLEOTIDE SEQUENCE [LARGE SCALE GENOMIC DNA]</scope>
    <source>
        <strain evidence="9">HN65</strain>
    </source>
</reference>
<dbReference type="PANTHER" id="PTHR43050:SF1">
    <property type="entry name" value="SERINE RACEMASE"/>
    <property type="match status" value="1"/>
</dbReference>
<comment type="cofactor">
    <cofactor evidence="4">
        <name>Mg(2+)</name>
        <dbReference type="ChEBI" id="CHEBI:18420"/>
    </cofactor>
</comment>
<evidence type="ECO:0000256" key="3">
    <source>
        <dbReference type="ARBA" id="ARBA00001936"/>
    </source>
</evidence>
<dbReference type="PANTHER" id="PTHR43050">
    <property type="entry name" value="SERINE / THREONINE RACEMASE FAMILY MEMBER"/>
    <property type="match status" value="1"/>
</dbReference>
<sequence length="326" mass="34658">MDHLPTIEDIRSAAGQIAGEAYRTPLLENDVLNARAGGRVLIKPECLQRTGSFKFRGAYNRLSRIPESDREKGVVAFSSGNHAQGVALAAKLLGIPATIVMPWDAPAIKVEGVKRSGGRIVEFDRASGDREAISQELVEESGATLVPSYDNFHIMAGQGTAGLEIAEDLSAAGITPDQLVCCAGGGGLIAGTGMAIRERFPDCELWAAEPEGFDDHRKSLAAGDWVANERRSGSIQDAIITPSPGKLTFQINRHQLTGAVTASDDDTLEAMAFIWKHLKLVGEPGGSTAFAALLNGQMDLKDKTTVVLITGGNVDPAIFQRALERV</sequence>
<dbReference type="InterPro" id="IPR000634">
    <property type="entry name" value="Ser/Thr_deHydtase_PyrdxlP-BS"/>
</dbReference>
<evidence type="ECO:0000256" key="4">
    <source>
        <dbReference type="ARBA" id="ARBA00001946"/>
    </source>
</evidence>
<dbReference type="Gene3D" id="3.40.50.1100">
    <property type="match status" value="2"/>
</dbReference>
<evidence type="ECO:0000313" key="9">
    <source>
        <dbReference type="Proteomes" id="UP001354971"/>
    </source>
</evidence>
<feature type="domain" description="Tryptophan synthase beta chain-like PALP" evidence="7">
    <location>
        <begin position="21"/>
        <end position="311"/>
    </location>
</feature>
<dbReference type="InterPro" id="IPR036052">
    <property type="entry name" value="TrpB-like_PALP_sf"/>
</dbReference>
<dbReference type="EMBL" id="JAZDRP010000001">
    <property type="protein sequence ID" value="MEE2525065.1"/>
    <property type="molecule type" value="Genomic_DNA"/>
</dbReference>
<dbReference type="CDD" id="cd01562">
    <property type="entry name" value="Thr-dehyd"/>
    <property type="match status" value="1"/>
</dbReference>
<keyword evidence="5" id="KW-0460">Magnesium</keyword>
<dbReference type="Pfam" id="PF00291">
    <property type="entry name" value="PALP"/>
    <property type="match status" value="1"/>
</dbReference>